<dbReference type="OrthoDB" id="9789501at2"/>
<evidence type="ECO:0000259" key="1">
    <source>
        <dbReference type="SMART" id="SM00953"/>
    </source>
</evidence>
<comment type="caution">
    <text evidence="2">The sequence shown here is derived from an EMBL/GenBank/DDBJ whole genome shotgun (WGS) entry which is preliminary data.</text>
</comment>
<organism evidence="2 3">
    <name type="scientific">Mucilaginibacter limnophilus</name>
    <dbReference type="NCBI Taxonomy" id="1932778"/>
    <lineage>
        <taxon>Bacteria</taxon>
        <taxon>Pseudomonadati</taxon>
        <taxon>Bacteroidota</taxon>
        <taxon>Sphingobacteriia</taxon>
        <taxon>Sphingobacteriales</taxon>
        <taxon>Sphingobacteriaceae</taxon>
        <taxon>Mucilaginibacter</taxon>
    </lineage>
</organism>
<dbReference type="Pfam" id="PF08808">
    <property type="entry name" value="RES"/>
    <property type="match status" value="1"/>
</dbReference>
<dbReference type="EMBL" id="SACK01000002">
    <property type="protein sequence ID" value="RVU02054.1"/>
    <property type="molecule type" value="Genomic_DNA"/>
</dbReference>
<evidence type="ECO:0000313" key="3">
    <source>
        <dbReference type="Proteomes" id="UP000282759"/>
    </source>
</evidence>
<dbReference type="AlphaFoldDB" id="A0A437MWK4"/>
<feature type="domain" description="RES" evidence="1">
    <location>
        <begin position="16"/>
        <end position="139"/>
    </location>
</feature>
<evidence type="ECO:0000313" key="2">
    <source>
        <dbReference type="EMBL" id="RVU02054.1"/>
    </source>
</evidence>
<proteinExistence type="predicted"/>
<gene>
    <name evidence="2" type="ORF">EOD41_08880</name>
</gene>
<dbReference type="InterPro" id="IPR014914">
    <property type="entry name" value="RES_dom"/>
</dbReference>
<reference evidence="2 3" key="1">
    <citation type="submission" date="2019-01" db="EMBL/GenBank/DDBJ databases">
        <authorList>
            <person name="Chen W.-M."/>
        </authorList>
    </citation>
    <scope>NUCLEOTIDE SEQUENCE [LARGE SCALE GENOMIC DNA]</scope>
    <source>
        <strain evidence="2 3">YBJ-36</strain>
    </source>
</reference>
<keyword evidence="3" id="KW-1185">Reference proteome</keyword>
<accession>A0A437MWK4</accession>
<dbReference type="Proteomes" id="UP000282759">
    <property type="component" value="Unassembled WGS sequence"/>
</dbReference>
<protein>
    <submittedName>
        <fullName evidence="2">RES domain-containing protein</fullName>
    </submittedName>
</protein>
<dbReference type="RefSeq" id="WP_127704419.1">
    <property type="nucleotide sequence ID" value="NZ_SACK01000002.1"/>
</dbReference>
<sequence>MITVYRIAKAEARANDLSGFGAFSFGGRWNNPGTYMLYTSENSSLAYLENLVHFDELLMPPRLFISTIEVDIKSKQLYVLPDEDYPEKWLQLDNLANKFMGDQWMHEKKHLAVKVRSAVNTAEYNYLLNPLFPKYTELVKVKHIAPLNIDARLVK</sequence>
<name>A0A437MWK4_9SPHI</name>
<dbReference type="SMART" id="SM00953">
    <property type="entry name" value="RES"/>
    <property type="match status" value="1"/>
</dbReference>